<reference evidence="2 3" key="1">
    <citation type="submission" date="2017-08" db="EMBL/GenBank/DDBJ databases">
        <title>Capnocytophaga canis 17-158 assembly.</title>
        <authorList>
            <person name="Gulvik C.A."/>
        </authorList>
    </citation>
    <scope>NUCLEOTIDE SEQUENCE [LARGE SCALE GENOMIC DNA]</scope>
    <source>
        <strain evidence="2 3">17-158</strain>
    </source>
</reference>
<evidence type="ECO:0000259" key="1">
    <source>
        <dbReference type="Pfam" id="PF00535"/>
    </source>
</evidence>
<dbReference type="Proteomes" id="UP000265497">
    <property type="component" value="Unassembled WGS sequence"/>
</dbReference>
<evidence type="ECO:0000313" key="3">
    <source>
        <dbReference type="Proteomes" id="UP000265497"/>
    </source>
</evidence>
<dbReference type="GO" id="GO:0016758">
    <property type="term" value="F:hexosyltransferase activity"/>
    <property type="evidence" value="ECO:0007669"/>
    <property type="project" value="UniProtKB-ARBA"/>
</dbReference>
<dbReference type="Gene3D" id="3.90.550.10">
    <property type="entry name" value="Spore Coat Polysaccharide Biosynthesis Protein SpsA, Chain A"/>
    <property type="match status" value="1"/>
</dbReference>
<comment type="caution">
    <text evidence="2">The sequence shown here is derived from an EMBL/GenBank/DDBJ whole genome shotgun (WGS) entry which is preliminary data.</text>
</comment>
<dbReference type="InterPro" id="IPR001173">
    <property type="entry name" value="Glyco_trans_2-like"/>
</dbReference>
<accession>A0A3A1YE26</accession>
<feature type="domain" description="Glycosyltransferase 2-like" evidence="1">
    <location>
        <begin position="5"/>
        <end position="166"/>
    </location>
</feature>
<dbReference type="RefSeq" id="WP_095893474.1">
    <property type="nucleotide sequence ID" value="NZ_JBJGWB010000008.1"/>
</dbReference>
<dbReference type="AlphaFoldDB" id="A0A3A1YE26"/>
<dbReference type="SUPFAM" id="SSF53448">
    <property type="entry name" value="Nucleotide-diphospho-sugar transferases"/>
    <property type="match status" value="1"/>
</dbReference>
<sequence>MHRISVIMAIYNEKIEWMRQSIDSILNQTFSDFEFIIINDNPQRKDNQLLTSEYSKRDKRIKVMHNEQNIGLTKSLNKGLKIAQGDYIARMDADDIALPKRFEKQVQFLDKNKECIVCGTNISYIGDRNFFVFSDWIKYDDASIKAQLMVNSCFAHPSVMIRKKILVENGIAYDEDYKQAQDYRLWEILSHYGAFGNIKEKLLQYRISQTQVSKKHSGGQQSLAQNIRKRILNTWLQSIGISEQEDNIYTYLLLNKRRIIKEKVQKKGVSMKYFDAFLKYIYFSPRESKLKLFLSFYLTGDFLRMDIITNMRFVAFLIRSERKDNNIFLLI</sequence>
<evidence type="ECO:0000313" key="2">
    <source>
        <dbReference type="EMBL" id="RIY35915.1"/>
    </source>
</evidence>
<dbReference type="EMBL" id="NSDI01000008">
    <property type="protein sequence ID" value="RIY35915.1"/>
    <property type="molecule type" value="Genomic_DNA"/>
</dbReference>
<dbReference type="PANTHER" id="PTHR22916">
    <property type="entry name" value="GLYCOSYLTRANSFERASE"/>
    <property type="match status" value="1"/>
</dbReference>
<proteinExistence type="predicted"/>
<organism evidence="2 3">
    <name type="scientific">Capnocytophaga canis</name>
    <dbReference type="NCBI Taxonomy" id="1848903"/>
    <lineage>
        <taxon>Bacteria</taxon>
        <taxon>Pseudomonadati</taxon>
        <taxon>Bacteroidota</taxon>
        <taxon>Flavobacteriia</taxon>
        <taxon>Flavobacteriales</taxon>
        <taxon>Flavobacteriaceae</taxon>
        <taxon>Capnocytophaga</taxon>
    </lineage>
</organism>
<dbReference type="Pfam" id="PF00535">
    <property type="entry name" value="Glycos_transf_2"/>
    <property type="match status" value="1"/>
</dbReference>
<name>A0A3A1YE26_9FLAO</name>
<protein>
    <submittedName>
        <fullName evidence="2">Glycosyl transferase</fullName>
    </submittedName>
</protein>
<dbReference type="InterPro" id="IPR029044">
    <property type="entry name" value="Nucleotide-diphossugar_trans"/>
</dbReference>
<gene>
    <name evidence="2" type="ORF">CKY20_08615</name>
</gene>
<dbReference type="PANTHER" id="PTHR22916:SF3">
    <property type="entry name" value="UDP-GLCNAC:BETAGAL BETA-1,3-N-ACETYLGLUCOSAMINYLTRANSFERASE-LIKE PROTEIN 1"/>
    <property type="match status" value="1"/>
</dbReference>
<keyword evidence="2" id="KW-0808">Transferase</keyword>